<dbReference type="HOGENOM" id="CLU_3172178_0_0_6"/>
<organism evidence="1">
    <name type="scientific">Pseudomonas fluorescens (strain Q2-87)</name>
    <dbReference type="NCBI Taxonomy" id="1038922"/>
    <lineage>
        <taxon>Bacteria</taxon>
        <taxon>Pseudomonadati</taxon>
        <taxon>Pseudomonadota</taxon>
        <taxon>Gammaproteobacteria</taxon>
        <taxon>Pseudomonadales</taxon>
        <taxon>Pseudomonadaceae</taxon>
        <taxon>Pseudomonas</taxon>
    </lineage>
</organism>
<protein>
    <submittedName>
        <fullName evidence="1">Uncharacterized protein</fullName>
    </submittedName>
</protein>
<sequence length="47" mass="5159">MYVDAMKLNGKKVRCSGNMLPPYPAGSFDSKALGVWHIHGKAINILE</sequence>
<dbReference type="EMBL" id="AGBM01000001">
    <property type="protein sequence ID" value="EJL02001.1"/>
    <property type="molecule type" value="Genomic_DNA"/>
</dbReference>
<dbReference type="Proteomes" id="UP000007289">
    <property type="component" value="Chromosome"/>
</dbReference>
<accession>J2Y4B5</accession>
<dbReference type="PATRIC" id="fig|1038922.3.peg.2249"/>
<evidence type="ECO:0000313" key="1">
    <source>
        <dbReference type="EMBL" id="EJL02001.1"/>
    </source>
</evidence>
<dbReference type="AlphaFoldDB" id="J2Y4B5"/>
<comment type="caution">
    <text evidence="1">The sequence shown here is derived from an EMBL/GenBank/DDBJ whole genome shotgun (WGS) entry which is preliminary data.</text>
</comment>
<name>J2Y4B5_PSEFQ</name>
<reference evidence="1" key="1">
    <citation type="journal article" date="2012" name="PLoS Genet.">
        <title>Comparative Genomics of Plant-Associated Pseudomonas spp.: Insights into Diversity and Inheritance of Traits Involved in Multitrophic Interactions.</title>
        <authorList>
            <person name="Loper J.E."/>
            <person name="Hassan K.A."/>
            <person name="Mavrodi D.V."/>
            <person name="Davis E.W.II."/>
            <person name="Lim C.K."/>
            <person name="Shaffer B.T."/>
            <person name="Elbourne L.D."/>
            <person name="Stockwell V.O."/>
            <person name="Hartney S.L."/>
            <person name="Breakwell K."/>
            <person name="Henkels M.D."/>
            <person name="Tetu S.G."/>
            <person name="Rangel L.I."/>
            <person name="Kidarsa T.A."/>
            <person name="Wilson N.L."/>
            <person name="van de Mortel J.E."/>
            <person name="Song C."/>
            <person name="Blumhagen R."/>
            <person name="Radune D."/>
            <person name="Hostetler J.B."/>
            <person name="Brinkac L.M."/>
            <person name="Durkin A.S."/>
            <person name="Kluepfel D.A."/>
            <person name="Wechter W.P."/>
            <person name="Anderson A.J."/>
            <person name="Kim Y.C."/>
            <person name="Pierson L.S.III."/>
            <person name="Pierson E.A."/>
            <person name="Lindow S.E."/>
            <person name="Kobayashi D.Y."/>
            <person name="Raaijmakers J.M."/>
            <person name="Weller D.M."/>
            <person name="Thomashow L.S."/>
            <person name="Allen A.E."/>
            <person name="Paulsen I.T."/>
        </authorList>
    </citation>
    <scope>NUCLEOTIDE SEQUENCE [LARGE SCALE GENOMIC DNA]</scope>
    <source>
        <strain evidence="1">Q2-87</strain>
    </source>
</reference>
<gene>
    <name evidence="1" type="ORF">PflQ2_3256</name>
</gene>
<proteinExistence type="predicted"/>